<evidence type="ECO:0000313" key="5">
    <source>
        <dbReference type="Proteomes" id="UP000268162"/>
    </source>
</evidence>
<feature type="non-terminal residue" evidence="4">
    <location>
        <position position="1439"/>
    </location>
</feature>
<proteinExistence type="predicted"/>
<keyword evidence="5" id="KW-1185">Reference proteome</keyword>
<feature type="compositionally biased region" description="Low complexity" evidence="3">
    <location>
        <begin position="843"/>
        <end position="857"/>
    </location>
</feature>
<organism evidence="4 5">
    <name type="scientific">Dimargaris cristalligena</name>
    <dbReference type="NCBI Taxonomy" id="215637"/>
    <lineage>
        <taxon>Eukaryota</taxon>
        <taxon>Fungi</taxon>
        <taxon>Fungi incertae sedis</taxon>
        <taxon>Zoopagomycota</taxon>
        <taxon>Kickxellomycotina</taxon>
        <taxon>Dimargaritomycetes</taxon>
        <taxon>Dimargaritales</taxon>
        <taxon>Dimargaritaceae</taxon>
        <taxon>Dimargaris</taxon>
    </lineage>
</organism>
<keyword evidence="1" id="KW-0677">Repeat</keyword>
<gene>
    <name evidence="4" type="ORF">BJ085DRAFT_38897</name>
</gene>
<name>A0A4P9ZRC0_9FUNG</name>
<dbReference type="InterPro" id="IPR011990">
    <property type="entry name" value="TPR-like_helical_dom_sf"/>
</dbReference>
<reference evidence="5" key="1">
    <citation type="journal article" date="2018" name="Nat. Microbiol.">
        <title>Leveraging single-cell genomics to expand the fungal tree of life.</title>
        <authorList>
            <person name="Ahrendt S.R."/>
            <person name="Quandt C.A."/>
            <person name="Ciobanu D."/>
            <person name="Clum A."/>
            <person name="Salamov A."/>
            <person name="Andreopoulos B."/>
            <person name="Cheng J.F."/>
            <person name="Woyke T."/>
            <person name="Pelin A."/>
            <person name="Henrissat B."/>
            <person name="Reynolds N.K."/>
            <person name="Benny G.L."/>
            <person name="Smith M.E."/>
            <person name="James T.Y."/>
            <person name="Grigoriev I.V."/>
        </authorList>
    </citation>
    <scope>NUCLEOTIDE SEQUENCE [LARGE SCALE GENOMIC DNA]</scope>
    <source>
        <strain evidence="5">RSA 468</strain>
    </source>
</reference>
<sequence length="1439" mass="162893">MHRLCRMQTAEAPLPLPTYIRQNFGQGSLRRTHSIPLLKPALLGPRIDHPRIPPLLTCHHPQNRGVHKRPSRSPALASHYVRPSLGPEELPVTYPPHIDATVTSLLVSMVAGNDTVAWDRYAALREQGHHAYLTNTIFIRLLAYFIPSLPRQLRMVDLLVLPARAVDPKVKYQEQIDRPQWLPVRVFPADVLSPRKQEQARILVGDWLNRGNLPDPDCKERALSLAGPGYQLGLTEYRVMTLALCQFQLLAEAQKLITAMEKRGVNPGLPVLAPLLAVCLHQLDSHAAEWAMKRITKNEPFPNKYSIVTMIQIHARLGRLSEAQAYLDQLQWRGYKTDIIPYLELLKAYSNAGKVDQMVGLIEKVQRHGISSVDDHYTIAQAYITAGQLEAATKYIRNLIRCHIRPTVPLLVSFLEACARRQYTALAEKILDHLLRAKIPRHTVVRVAMARVYWAAGKPTQALQLMNQLKRGDVAKTPLHWQVLIPACFEMTLWKIASRLIYALKNHTVLLNNRSTYELVLSQCEKYGRFRIIPVLWEVFNTSALQQDAGLLGLFVRALAEAPDYAQVEVVVKRLATVPNGSGTNAVALNQVMSAYMTLEQYDRVWELYTQTDTKSPERPRPLDEISHSIALTSSRKAGNLNRVHQVWATMEQRQVPHRIRHFCERMLAAAQADHKSEVRRIYLALTEKRLVPDIRQWAQILTALAKIHDAKQMVQAHVYCLKCHHGDGIAPDTYIHTLLMQECIRMDAVKPFISLLALRNARRCVPKPSQLPRIAAFIIHHQIWDSLKWFHQDCLPPAGQWDMDIYREMYQILESNPKTADLIPLLESSVTSTDKAKPAPPATSTDTAAPSSTLALESTGTESQISDGRPSRDLLEEDETSLPLASTSAYHTFTDSLRRISSAEQLNEAMSTLRTLVQTSNGADSVLFYVVLVTLHRLQQFSHVSELFQLWTPLNRTDTQATKVNVLFLLAFAQTRNRREANKLLNHLLSGSNQLELSVWNTIIQAQGILEGFPGAMDLFDNFVRPQGNFDNVTLEKLLAAAVSAAMTKPPPTELEAMGKLVEELYRHWSEAKLPAESTVITRFITAFCLANCAKQARHLLASHRQILIYDPQPANIASLLWSFSQIPDERITVEQLCQRALRPNASLLFSDDSMIQLIAVGRRYPEAYEWDRLFEEFLRRGPLASTLPEKGTNPKVVNSMLSYLSQTKRFETFHRVLEFLKDIEFEPDVYTYATMIHGHCYQGDLAAALRVFDRLKSDASLTPNLVVFNTLIHVCANVGKYEQAQKLRADMRHYDINPDHFTYTALLTGALRAGRYQEAYDLVQHLTLALDQNHIQLDDVLSMTAIQACYRAGQATSAFKMAERSIQQLNSIRAAAFTMLVKLIRNPIDRPILAQISGWLEANQVTHPDAVLEAELLAAHGRTGQYDMVHTLWASWW</sequence>
<feature type="region of interest" description="Disordered" evidence="3">
    <location>
        <begin position="832"/>
        <end position="879"/>
    </location>
</feature>
<evidence type="ECO:0000313" key="4">
    <source>
        <dbReference type="EMBL" id="RKP35708.1"/>
    </source>
</evidence>
<feature type="repeat" description="PPR" evidence="2">
    <location>
        <begin position="1230"/>
        <end position="1260"/>
    </location>
</feature>
<dbReference type="STRING" id="215637.A0A4P9ZRC0"/>
<evidence type="ECO:0000256" key="1">
    <source>
        <dbReference type="ARBA" id="ARBA00022737"/>
    </source>
</evidence>
<evidence type="ECO:0000256" key="3">
    <source>
        <dbReference type="SAM" id="MobiDB-lite"/>
    </source>
</evidence>
<protein>
    <recommendedName>
        <fullName evidence="6">Pentacotripeptide-repeat region of PRORP domain-containing protein</fullName>
    </recommendedName>
</protein>
<dbReference type="SUPFAM" id="SSF48452">
    <property type="entry name" value="TPR-like"/>
    <property type="match status" value="1"/>
</dbReference>
<dbReference type="Pfam" id="PF01535">
    <property type="entry name" value="PPR"/>
    <property type="match status" value="1"/>
</dbReference>
<dbReference type="Gene3D" id="1.25.40.10">
    <property type="entry name" value="Tetratricopeptide repeat domain"/>
    <property type="match status" value="5"/>
</dbReference>
<feature type="repeat" description="PPR" evidence="2">
    <location>
        <begin position="1266"/>
        <end position="1300"/>
    </location>
</feature>
<evidence type="ECO:0000256" key="2">
    <source>
        <dbReference type="PROSITE-ProRule" id="PRU00708"/>
    </source>
</evidence>
<dbReference type="Pfam" id="PF12854">
    <property type="entry name" value="PPR_1"/>
    <property type="match status" value="1"/>
</dbReference>
<dbReference type="Proteomes" id="UP000268162">
    <property type="component" value="Unassembled WGS sequence"/>
</dbReference>
<evidence type="ECO:0008006" key="6">
    <source>
        <dbReference type="Google" id="ProtNLM"/>
    </source>
</evidence>
<dbReference type="PANTHER" id="PTHR47936:SF1">
    <property type="entry name" value="PENTATRICOPEPTIDE REPEAT-CONTAINING PROTEIN GUN1, CHLOROPLASTIC"/>
    <property type="match status" value="1"/>
</dbReference>
<dbReference type="EMBL" id="ML002807">
    <property type="protein sequence ID" value="RKP35708.1"/>
    <property type="molecule type" value="Genomic_DNA"/>
</dbReference>
<dbReference type="NCBIfam" id="TIGR00756">
    <property type="entry name" value="PPR"/>
    <property type="match status" value="2"/>
</dbReference>
<dbReference type="Pfam" id="PF13041">
    <property type="entry name" value="PPR_2"/>
    <property type="match status" value="1"/>
</dbReference>
<accession>A0A4P9ZRC0</accession>
<feature type="repeat" description="PPR" evidence="2">
    <location>
        <begin position="338"/>
        <end position="372"/>
    </location>
</feature>
<dbReference type="InterPro" id="IPR002885">
    <property type="entry name" value="PPR_rpt"/>
</dbReference>
<dbReference type="PROSITE" id="PS51375">
    <property type="entry name" value="PPR"/>
    <property type="match status" value="3"/>
</dbReference>
<dbReference type="PANTHER" id="PTHR47936">
    <property type="entry name" value="PPR_LONG DOMAIN-CONTAINING PROTEIN"/>
    <property type="match status" value="1"/>
</dbReference>